<evidence type="ECO:0000256" key="5">
    <source>
        <dbReference type="ARBA" id="ARBA00022555"/>
    </source>
</evidence>
<dbReference type="SFLD" id="SFLDG01086">
    <property type="entry name" value="elongater_protein-like"/>
    <property type="match status" value="1"/>
</dbReference>
<keyword evidence="7" id="KW-0949">S-adenosyl-L-methionine</keyword>
<evidence type="ECO:0000313" key="17">
    <source>
        <dbReference type="EMBL" id="KPL78592.1"/>
    </source>
</evidence>
<evidence type="ECO:0000256" key="9">
    <source>
        <dbReference type="ARBA" id="ARBA00022723"/>
    </source>
</evidence>
<dbReference type="NCBIfam" id="TIGR01211">
    <property type="entry name" value="ELP3"/>
    <property type="match status" value="1"/>
</dbReference>
<comment type="cofactor">
    <cofactor evidence="1">
        <name>[4Fe-4S] cluster</name>
        <dbReference type="ChEBI" id="CHEBI:49883"/>
    </cofactor>
</comment>
<dbReference type="GO" id="GO:0106261">
    <property type="term" value="F:tRNA uridine(34) acetyltransferase activity"/>
    <property type="evidence" value="ECO:0007669"/>
    <property type="project" value="UniProtKB-EC"/>
</dbReference>
<sequence length="459" mass="51782">MKPGRTLSGVTTVTVLTKPFPCPGHCIFCPDDTRMPKSYLPDEPGAARAFQNEFDPYRQVRSRIEAYEAVGHPTDKIELLILGGSWSAYPRAYQEQFIRRCFDAMNEADTATLEEAQRVNESAPHRNVGLVIETRPDQISRDELMWLRRLGVTKVQMGAQSLDDDILKLNKRGHSTAELRRAVALLRAGGFKIVLHWMPNLLGATLATDRADFARLWAERGEGAGYCPDEIKIYPTQLLEKTELHQHWERGEYRPYTTEELVNLIADVKPSIPVYCRVNRIIRDIPSTHVVEGNRRTSLRQDALEELKRRGQRCQCVRCREVRGQKVNPEHLEKRDTVYQAAQAEEHFLQMVTPDDRLAGFLRLSLPDEGAPDLALDDLRGAALIREVHVYGQSLEVGAEVEGAAQHIGLGTALLAWAGEIARAKGYARLAVIAAIGTRKYYESRGFTRGDLYMVKPVE</sequence>
<dbReference type="GO" id="GO:0000049">
    <property type="term" value="F:tRNA binding"/>
    <property type="evidence" value="ECO:0007669"/>
    <property type="project" value="UniProtKB-KW"/>
</dbReference>
<dbReference type="Pfam" id="PF00583">
    <property type="entry name" value="Acetyltransf_1"/>
    <property type="match status" value="1"/>
</dbReference>
<evidence type="ECO:0000259" key="16">
    <source>
        <dbReference type="PROSITE" id="PS51186"/>
    </source>
</evidence>
<proteinExistence type="inferred from homology"/>
<evidence type="ECO:0000256" key="11">
    <source>
        <dbReference type="ARBA" id="ARBA00023004"/>
    </source>
</evidence>
<dbReference type="CDD" id="cd01335">
    <property type="entry name" value="Radical_SAM"/>
    <property type="match status" value="1"/>
</dbReference>
<dbReference type="InterPro" id="IPR034687">
    <property type="entry name" value="ELP3-like"/>
</dbReference>
<comment type="pathway">
    <text evidence="2">tRNA modification.</text>
</comment>
<dbReference type="EMBL" id="LGCL01000017">
    <property type="protein sequence ID" value="KPL78592.1"/>
    <property type="molecule type" value="Genomic_DNA"/>
</dbReference>
<evidence type="ECO:0000313" key="18">
    <source>
        <dbReference type="Proteomes" id="UP000050417"/>
    </source>
</evidence>
<comment type="catalytic activity">
    <reaction evidence="15">
        <text>uridine(34) in tRNA + acetyl-CoA + S-adenosyl-L-methionine + H2O = 5-(carboxymethyl)uridine(34) in tRNA + 5'-deoxyadenosine + L-methionine + CoA + 2 H(+)</text>
        <dbReference type="Rhea" id="RHEA:61020"/>
        <dbReference type="Rhea" id="RHEA-COMP:10407"/>
        <dbReference type="Rhea" id="RHEA-COMP:11727"/>
        <dbReference type="ChEBI" id="CHEBI:15377"/>
        <dbReference type="ChEBI" id="CHEBI:15378"/>
        <dbReference type="ChEBI" id="CHEBI:17319"/>
        <dbReference type="ChEBI" id="CHEBI:57287"/>
        <dbReference type="ChEBI" id="CHEBI:57288"/>
        <dbReference type="ChEBI" id="CHEBI:57844"/>
        <dbReference type="ChEBI" id="CHEBI:59789"/>
        <dbReference type="ChEBI" id="CHEBI:65315"/>
        <dbReference type="ChEBI" id="CHEBI:74882"/>
        <dbReference type="EC" id="2.3.1.311"/>
    </reaction>
    <physiologicalReaction direction="left-to-right" evidence="15">
        <dbReference type="Rhea" id="RHEA:61021"/>
    </physiologicalReaction>
</comment>
<keyword evidence="6" id="KW-0808">Transferase</keyword>
<dbReference type="InterPro" id="IPR039661">
    <property type="entry name" value="ELP3"/>
</dbReference>
<dbReference type="STRING" id="1134406.ADN00_06630"/>
<dbReference type="GO" id="GO:0046872">
    <property type="term" value="F:metal ion binding"/>
    <property type="evidence" value="ECO:0007669"/>
    <property type="project" value="UniProtKB-KW"/>
</dbReference>
<dbReference type="InterPro" id="IPR016181">
    <property type="entry name" value="Acyl_CoA_acyltransferase"/>
</dbReference>
<dbReference type="InterPro" id="IPR007197">
    <property type="entry name" value="rSAM"/>
</dbReference>
<name>A0A0P6XTZ0_9CHLR</name>
<dbReference type="GO" id="GO:0002926">
    <property type="term" value="P:tRNA wobble base 5-methoxycarbonylmethyl-2-thiouridinylation"/>
    <property type="evidence" value="ECO:0007669"/>
    <property type="project" value="TreeGrafter"/>
</dbReference>
<dbReference type="Pfam" id="PF04055">
    <property type="entry name" value="Radical_SAM"/>
    <property type="match status" value="1"/>
</dbReference>
<dbReference type="SFLD" id="SFLDS00029">
    <property type="entry name" value="Radical_SAM"/>
    <property type="match status" value="1"/>
</dbReference>
<keyword evidence="8" id="KW-0819">tRNA processing</keyword>
<dbReference type="GO" id="GO:0005737">
    <property type="term" value="C:cytoplasm"/>
    <property type="evidence" value="ECO:0007669"/>
    <property type="project" value="TreeGrafter"/>
</dbReference>
<evidence type="ECO:0000256" key="15">
    <source>
        <dbReference type="ARBA" id="ARBA00047372"/>
    </source>
</evidence>
<comment type="similarity">
    <text evidence="3">Belongs to the ELP3 family.</text>
</comment>
<dbReference type="PANTHER" id="PTHR11135">
    <property type="entry name" value="HISTONE ACETYLTRANSFERASE-RELATED"/>
    <property type="match status" value="1"/>
</dbReference>
<dbReference type="InterPro" id="IPR032432">
    <property type="entry name" value="Radical_SAM_C"/>
</dbReference>
<evidence type="ECO:0000256" key="13">
    <source>
        <dbReference type="ARBA" id="ARBA00023315"/>
    </source>
</evidence>
<dbReference type="SUPFAM" id="SSF55729">
    <property type="entry name" value="Acyl-CoA N-acyltransferases (Nat)"/>
    <property type="match status" value="1"/>
</dbReference>
<dbReference type="Proteomes" id="UP000050417">
    <property type="component" value="Unassembled WGS sequence"/>
</dbReference>
<dbReference type="PROSITE" id="PS51186">
    <property type="entry name" value="GNAT"/>
    <property type="match status" value="1"/>
</dbReference>
<dbReference type="SUPFAM" id="SSF102114">
    <property type="entry name" value="Radical SAM enzymes"/>
    <property type="match status" value="1"/>
</dbReference>
<feature type="domain" description="N-acetyltransferase" evidence="16">
    <location>
        <begin position="317"/>
        <end position="459"/>
    </location>
</feature>
<keyword evidence="13" id="KW-0012">Acyltransferase</keyword>
<dbReference type="AlphaFoldDB" id="A0A0P6XTZ0"/>
<keyword evidence="11" id="KW-0408">Iron</keyword>
<keyword evidence="18" id="KW-1185">Reference proteome</keyword>
<dbReference type="EC" id="2.3.1.311" evidence="14"/>
<evidence type="ECO:0000256" key="3">
    <source>
        <dbReference type="ARBA" id="ARBA00005494"/>
    </source>
</evidence>
<dbReference type="GO" id="GO:0051539">
    <property type="term" value="F:4 iron, 4 sulfur cluster binding"/>
    <property type="evidence" value="ECO:0007669"/>
    <property type="project" value="UniProtKB-KW"/>
</dbReference>
<organism evidence="17 18">
    <name type="scientific">Ornatilinea apprima</name>
    <dbReference type="NCBI Taxonomy" id="1134406"/>
    <lineage>
        <taxon>Bacteria</taxon>
        <taxon>Bacillati</taxon>
        <taxon>Chloroflexota</taxon>
        <taxon>Anaerolineae</taxon>
        <taxon>Anaerolineales</taxon>
        <taxon>Anaerolineaceae</taxon>
        <taxon>Ornatilinea</taxon>
    </lineage>
</organism>
<protein>
    <recommendedName>
        <fullName evidence="14">tRNA carboxymethyluridine synthase</fullName>
        <ecNumber evidence="14">2.3.1.311</ecNumber>
    </recommendedName>
</protein>
<dbReference type="InterPro" id="IPR000182">
    <property type="entry name" value="GNAT_dom"/>
</dbReference>
<evidence type="ECO:0000256" key="1">
    <source>
        <dbReference type="ARBA" id="ARBA00001966"/>
    </source>
</evidence>
<evidence type="ECO:0000256" key="14">
    <source>
        <dbReference type="ARBA" id="ARBA00044771"/>
    </source>
</evidence>
<evidence type="ECO:0000256" key="10">
    <source>
        <dbReference type="ARBA" id="ARBA00022884"/>
    </source>
</evidence>
<dbReference type="Pfam" id="PF16199">
    <property type="entry name" value="Radical_SAM_C"/>
    <property type="match status" value="1"/>
</dbReference>
<dbReference type="InterPro" id="IPR006638">
    <property type="entry name" value="Elp3/MiaA/NifB-like_rSAM"/>
</dbReference>
<keyword evidence="5" id="KW-0820">tRNA-binding</keyword>
<evidence type="ECO:0000256" key="12">
    <source>
        <dbReference type="ARBA" id="ARBA00023014"/>
    </source>
</evidence>
<accession>A0A0P6XTZ0</accession>
<dbReference type="SFLD" id="SFLDF00344">
    <property type="entry name" value="ELP3-like"/>
    <property type="match status" value="1"/>
</dbReference>
<dbReference type="SMART" id="SM00729">
    <property type="entry name" value="Elp3"/>
    <property type="match status" value="1"/>
</dbReference>
<evidence type="ECO:0000256" key="2">
    <source>
        <dbReference type="ARBA" id="ARBA00005217"/>
    </source>
</evidence>
<dbReference type="InterPro" id="IPR058240">
    <property type="entry name" value="rSAM_sf"/>
</dbReference>
<keyword evidence="9" id="KW-0479">Metal-binding</keyword>
<comment type="caution">
    <text evidence="17">The sequence shown here is derived from an EMBL/GenBank/DDBJ whole genome shotgun (WGS) entry which is preliminary data.</text>
</comment>
<gene>
    <name evidence="17" type="ORF">ADN00_06630</name>
</gene>
<dbReference type="GO" id="GO:0033588">
    <property type="term" value="C:elongator holoenzyme complex"/>
    <property type="evidence" value="ECO:0007669"/>
    <property type="project" value="TreeGrafter"/>
</dbReference>
<evidence type="ECO:0000256" key="4">
    <source>
        <dbReference type="ARBA" id="ARBA00022485"/>
    </source>
</evidence>
<evidence type="ECO:0000256" key="8">
    <source>
        <dbReference type="ARBA" id="ARBA00022694"/>
    </source>
</evidence>
<dbReference type="Gene3D" id="3.40.630.30">
    <property type="match status" value="1"/>
</dbReference>
<evidence type="ECO:0000256" key="7">
    <source>
        <dbReference type="ARBA" id="ARBA00022691"/>
    </source>
</evidence>
<keyword evidence="12" id="KW-0411">Iron-sulfur</keyword>
<keyword evidence="4" id="KW-0004">4Fe-4S</keyword>
<dbReference type="PANTHER" id="PTHR11135:SF2">
    <property type="entry name" value="ELONGATOR COMPLEX PROTEIN 3"/>
    <property type="match status" value="1"/>
</dbReference>
<keyword evidence="10" id="KW-0694">RNA-binding</keyword>
<dbReference type="PATRIC" id="fig|1134406.4.peg.2834"/>
<reference evidence="17 18" key="1">
    <citation type="submission" date="2015-07" db="EMBL/GenBank/DDBJ databases">
        <title>Genome sequence of Ornatilinea apprima DSM 23815.</title>
        <authorList>
            <person name="Hemp J."/>
            <person name="Ward L.M."/>
            <person name="Pace L.A."/>
            <person name="Fischer W.W."/>
        </authorList>
    </citation>
    <scope>NUCLEOTIDE SEQUENCE [LARGE SCALE GENOMIC DNA]</scope>
    <source>
        <strain evidence="17 18">P3M-1</strain>
    </source>
</reference>
<evidence type="ECO:0000256" key="6">
    <source>
        <dbReference type="ARBA" id="ARBA00022679"/>
    </source>
</evidence>